<evidence type="ECO:0008006" key="4">
    <source>
        <dbReference type="Google" id="ProtNLM"/>
    </source>
</evidence>
<proteinExistence type="predicted"/>
<organism evidence="2 3">
    <name type="scientific">Trichostrongylus colubriformis</name>
    <name type="common">Black scour worm</name>
    <dbReference type="NCBI Taxonomy" id="6319"/>
    <lineage>
        <taxon>Eukaryota</taxon>
        <taxon>Metazoa</taxon>
        <taxon>Ecdysozoa</taxon>
        <taxon>Nematoda</taxon>
        <taxon>Chromadorea</taxon>
        <taxon>Rhabditida</taxon>
        <taxon>Rhabditina</taxon>
        <taxon>Rhabditomorpha</taxon>
        <taxon>Strongyloidea</taxon>
        <taxon>Trichostrongylidae</taxon>
        <taxon>Trichostrongylus</taxon>
    </lineage>
</organism>
<accession>A0AAN8G580</accession>
<feature type="compositionally biased region" description="Polar residues" evidence="1">
    <location>
        <begin position="60"/>
        <end position="85"/>
    </location>
</feature>
<keyword evidence="3" id="KW-1185">Reference proteome</keyword>
<dbReference type="EMBL" id="WIXE01011079">
    <property type="protein sequence ID" value="KAK5977063.1"/>
    <property type="molecule type" value="Genomic_DNA"/>
</dbReference>
<dbReference type="Proteomes" id="UP001331761">
    <property type="component" value="Unassembled WGS sequence"/>
</dbReference>
<reference evidence="2 3" key="1">
    <citation type="submission" date="2019-10" db="EMBL/GenBank/DDBJ databases">
        <title>Assembly and Annotation for the nematode Trichostrongylus colubriformis.</title>
        <authorList>
            <person name="Martin J."/>
        </authorList>
    </citation>
    <scope>NUCLEOTIDE SEQUENCE [LARGE SCALE GENOMIC DNA]</scope>
    <source>
        <strain evidence="2">G859</strain>
        <tissue evidence="2">Whole worm</tissue>
    </source>
</reference>
<evidence type="ECO:0000313" key="3">
    <source>
        <dbReference type="Proteomes" id="UP001331761"/>
    </source>
</evidence>
<sequence length="85" mass="9298">MLRRPLTSIEIKADDIDHMERVLLEAYQKKGATKTSVESDPGSTSFDMSVNEGKRLSSPAAFSSSMDTSGNQTLPTLLSSRNDFT</sequence>
<feature type="compositionally biased region" description="Polar residues" evidence="1">
    <location>
        <begin position="33"/>
        <end position="48"/>
    </location>
</feature>
<gene>
    <name evidence="2" type="ORF">GCK32_009704</name>
</gene>
<protein>
    <recommendedName>
        <fullName evidence="4">Cell division cycle protein 26 homolog</fullName>
    </recommendedName>
</protein>
<name>A0AAN8G580_TRICO</name>
<feature type="region of interest" description="Disordered" evidence="1">
    <location>
        <begin position="29"/>
        <end position="85"/>
    </location>
</feature>
<comment type="caution">
    <text evidence="2">The sequence shown here is derived from an EMBL/GenBank/DDBJ whole genome shotgun (WGS) entry which is preliminary data.</text>
</comment>
<evidence type="ECO:0000256" key="1">
    <source>
        <dbReference type="SAM" id="MobiDB-lite"/>
    </source>
</evidence>
<evidence type="ECO:0000313" key="2">
    <source>
        <dbReference type="EMBL" id="KAK5977063.1"/>
    </source>
</evidence>
<dbReference type="AlphaFoldDB" id="A0AAN8G580"/>